<dbReference type="GO" id="GO:0043165">
    <property type="term" value="P:Gram-negative-bacterium-type cell outer membrane assembly"/>
    <property type="evidence" value="ECO:0007669"/>
    <property type="project" value="InterPro"/>
</dbReference>
<dbReference type="EMBL" id="CP051682">
    <property type="protein sequence ID" value="QJD96736.1"/>
    <property type="molecule type" value="Genomic_DNA"/>
</dbReference>
<dbReference type="KEGG" id="mrob:HH214_13080"/>
<dbReference type="Pfam" id="PF04390">
    <property type="entry name" value="LptE"/>
    <property type="match status" value="1"/>
</dbReference>
<dbReference type="AlphaFoldDB" id="A0A7L5E8N8"/>
<organism evidence="2 3">
    <name type="scientific">Mucilaginibacter robiniae</name>
    <dbReference type="NCBI Taxonomy" id="2728022"/>
    <lineage>
        <taxon>Bacteria</taxon>
        <taxon>Pseudomonadati</taxon>
        <taxon>Bacteroidota</taxon>
        <taxon>Sphingobacteriia</taxon>
        <taxon>Sphingobacteriales</taxon>
        <taxon>Sphingobacteriaceae</taxon>
        <taxon>Mucilaginibacter</taxon>
    </lineage>
</organism>
<evidence type="ECO:0000313" key="2">
    <source>
        <dbReference type="EMBL" id="QJD96736.1"/>
    </source>
</evidence>
<dbReference type="Proteomes" id="UP000503278">
    <property type="component" value="Chromosome"/>
</dbReference>
<sequence>MIKKIAFCWLAFIAIAVCTSCSITLNGASIPAELKTINVQYFENTAPLVVGNLSQTFTEALKNRIRSQTRLHVVQGEANATMEGAITGFSYAPVAIQATNSNTAPRATATRLTITVHVKYNYPQDKKDSYEQDFSRYTDFTGDINSQEQALIAIVVQQLTEDIFNKAFANW</sequence>
<dbReference type="GO" id="GO:0019867">
    <property type="term" value="C:outer membrane"/>
    <property type="evidence" value="ECO:0007669"/>
    <property type="project" value="InterPro"/>
</dbReference>
<dbReference type="RefSeq" id="WP_169608307.1">
    <property type="nucleotide sequence ID" value="NZ_CP051682.1"/>
</dbReference>
<accession>A0A7L5E8N8</accession>
<reference evidence="2 3" key="1">
    <citation type="submission" date="2020-04" db="EMBL/GenBank/DDBJ databases">
        <title>Genome sequencing of novel species.</title>
        <authorList>
            <person name="Heo J."/>
            <person name="Kim S.-J."/>
            <person name="Kim J.-S."/>
            <person name="Hong S.-B."/>
            <person name="Kwon S.-W."/>
        </authorList>
    </citation>
    <scope>NUCLEOTIDE SEQUENCE [LARGE SCALE GENOMIC DNA]</scope>
    <source>
        <strain evidence="2 3">F39-2</strain>
    </source>
</reference>
<feature type="signal peptide" evidence="1">
    <location>
        <begin position="1"/>
        <end position="16"/>
    </location>
</feature>
<gene>
    <name evidence="2" type="ORF">HH214_13080</name>
</gene>
<dbReference type="InterPro" id="IPR007485">
    <property type="entry name" value="LPS_assembly_LptE"/>
</dbReference>
<protein>
    <submittedName>
        <fullName evidence="2">LptE family protein</fullName>
    </submittedName>
</protein>
<name>A0A7L5E8N8_9SPHI</name>
<feature type="chain" id="PRO_5029813233" evidence="1">
    <location>
        <begin position="17"/>
        <end position="171"/>
    </location>
</feature>
<evidence type="ECO:0000313" key="3">
    <source>
        <dbReference type="Proteomes" id="UP000503278"/>
    </source>
</evidence>
<keyword evidence="1" id="KW-0732">Signal</keyword>
<keyword evidence="3" id="KW-1185">Reference proteome</keyword>
<proteinExistence type="predicted"/>
<evidence type="ECO:0000256" key="1">
    <source>
        <dbReference type="SAM" id="SignalP"/>
    </source>
</evidence>